<keyword evidence="13" id="KW-0128">Catecholamine metabolism</keyword>
<evidence type="ECO:0000256" key="17">
    <source>
        <dbReference type="SAM" id="Phobius"/>
    </source>
</evidence>
<keyword evidence="8" id="KW-0879">Wnt signaling pathway</keyword>
<evidence type="ECO:0000256" key="16">
    <source>
        <dbReference type="PROSITE-ProRule" id="PRU00090"/>
    </source>
</evidence>
<dbReference type="GO" id="GO:0032259">
    <property type="term" value="P:methylation"/>
    <property type="evidence" value="ECO:0007669"/>
    <property type="project" value="UniProtKB-KW"/>
</dbReference>
<name>A0AAV6Q0W4_SOLSE</name>
<dbReference type="Pfam" id="PF01392">
    <property type="entry name" value="Fz"/>
    <property type="match status" value="1"/>
</dbReference>
<evidence type="ECO:0000256" key="6">
    <source>
        <dbReference type="ARBA" id="ARBA00022603"/>
    </source>
</evidence>
<evidence type="ECO:0000256" key="7">
    <source>
        <dbReference type="ARBA" id="ARBA00022679"/>
    </source>
</evidence>
<evidence type="ECO:0000256" key="13">
    <source>
        <dbReference type="ARBA" id="ARBA00022939"/>
    </source>
</evidence>
<dbReference type="CDD" id="cd02440">
    <property type="entry name" value="AdoMet_MTases"/>
    <property type="match status" value="1"/>
</dbReference>
<dbReference type="SMART" id="SM00063">
    <property type="entry name" value="FRI"/>
    <property type="match status" value="1"/>
</dbReference>
<evidence type="ECO:0000259" key="19">
    <source>
        <dbReference type="PROSITE" id="PS50038"/>
    </source>
</evidence>
<comment type="caution">
    <text evidence="16">Lacks conserved residue(s) required for the propagation of feature annotation.</text>
</comment>
<dbReference type="GO" id="GO:0030154">
    <property type="term" value="P:cell differentiation"/>
    <property type="evidence" value="ECO:0007669"/>
    <property type="project" value="UniProtKB-KW"/>
</dbReference>
<keyword evidence="14 16" id="KW-1015">Disulfide bond</keyword>
<evidence type="ECO:0000256" key="11">
    <source>
        <dbReference type="ARBA" id="ARBA00022782"/>
    </source>
</evidence>
<dbReference type="EC" id="2.1.1.6" evidence="3"/>
<evidence type="ECO:0000256" key="8">
    <source>
        <dbReference type="ARBA" id="ARBA00022687"/>
    </source>
</evidence>
<dbReference type="GO" id="GO:0042417">
    <property type="term" value="P:dopamine metabolic process"/>
    <property type="evidence" value="ECO:0007669"/>
    <property type="project" value="TreeGrafter"/>
</dbReference>
<dbReference type="GO" id="GO:0042424">
    <property type="term" value="P:catecholamine catabolic process"/>
    <property type="evidence" value="ECO:0007669"/>
    <property type="project" value="TreeGrafter"/>
</dbReference>
<keyword evidence="10 18" id="KW-0732">Signal</keyword>
<evidence type="ECO:0000313" key="21">
    <source>
        <dbReference type="Proteomes" id="UP000693946"/>
    </source>
</evidence>
<comment type="similarity">
    <text evidence="2">Belongs to the secreted frizzled-related protein (sFRP) family.</text>
</comment>
<keyword evidence="17 20" id="KW-0812">Transmembrane</keyword>
<dbReference type="FunFam" id="1.10.2000.10:FF:000001">
    <property type="entry name" value="secreted frizzled-related protein 2"/>
    <property type="match status" value="1"/>
</dbReference>
<evidence type="ECO:0000256" key="14">
    <source>
        <dbReference type="ARBA" id="ARBA00023157"/>
    </source>
</evidence>
<dbReference type="Pfam" id="PF01596">
    <property type="entry name" value="Methyltransf_3"/>
    <property type="match status" value="1"/>
</dbReference>
<reference evidence="20 21" key="1">
    <citation type="journal article" date="2021" name="Sci. Rep.">
        <title>Chromosome anchoring in Senegalese sole (Solea senegalensis) reveals sex-associated markers and genome rearrangements in flatfish.</title>
        <authorList>
            <person name="Guerrero-Cozar I."/>
            <person name="Gomez-Garrido J."/>
            <person name="Berbel C."/>
            <person name="Martinez-Blanch J.F."/>
            <person name="Alioto T."/>
            <person name="Claros M.G."/>
            <person name="Gagnaire P.A."/>
            <person name="Manchado M."/>
        </authorList>
    </citation>
    <scope>NUCLEOTIDE SEQUENCE [LARGE SCALE GENOMIC DNA]</scope>
    <source>
        <strain evidence="20">Sse05_10M</strain>
    </source>
</reference>
<dbReference type="PROSITE" id="PS50038">
    <property type="entry name" value="FZ"/>
    <property type="match status" value="1"/>
</dbReference>
<keyword evidence="12" id="KW-0531">Neurotransmitter degradation</keyword>
<feature type="domain" description="FZ" evidence="19">
    <location>
        <begin position="37"/>
        <end position="157"/>
    </location>
</feature>
<evidence type="ECO:0000256" key="12">
    <source>
        <dbReference type="ARBA" id="ARBA00022867"/>
    </source>
</evidence>
<evidence type="ECO:0000256" key="2">
    <source>
        <dbReference type="ARBA" id="ARBA00010054"/>
    </source>
</evidence>
<dbReference type="PANTHER" id="PTHR43836:SF1">
    <property type="entry name" value="TRANSMEMBRANE O-METHYLTRANSFERASE"/>
    <property type="match status" value="1"/>
</dbReference>
<keyword evidence="17" id="KW-0472">Membrane</keyword>
<organism evidence="20 21">
    <name type="scientific">Solea senegalensis</name>
    <name type="common">Senegalese sole</name>
    <dbReference type="NCBI Taxonomy" id="28829"/>
    <lineage>
        <taxon>Eukaryota</taxon>
        <taxon>Metazoa</taxon>
        <taxon>Chordata</taxon>
        <taxon>Craniata</taxon>
        <taxon>Vertebrata</taxon>
        <taxon>Euteleostomi</taxon>
        <taxon>Actinopterygii</taxon>
        <taxon>Neopterygii</taxon>
        <taxon>Teleostei</taxon>
        <taxon>Neoteleostei</taxon>
        <taxon>Acanthomorphata</taxon>
        <taxon>Carangaria</taxon>
        <taxon>Pleuronectiformes</taxon>
        <taxon>Pleuronectoidei</taxon>
        <taxon>Soleidae</taxon>
        <taxon>Solea</taxon>
    </lineage>
</organism>
<feature type="signal peptide" evidence="18">
    <location>
        <begin position="1"/>
        <end position="18"/>
    </location>
</feature>
<evidence type="ECO:0000256" key="4">
    <source>
        <dbReference type="ARBA" id="ARBA00022473"/>
    </source>
</evidence>
<dbReference type="PROSITE" id="PS51682">
    <property type="entry name" value="SAM_OMT_I"/>
    <property type="match status" value="1"/>
</dbReference>
<dbReference type="InterPro" id="IPR002935">
    <property type="entry name" value="SAM_O-MeTrfase"/>
</dbReference>
<comment type="catalytic activity">
    <reaction evidence="15">
        <text>a catechol + S-adenosyl-L-methionine = a guaiacol + S-adenosyl-L-homocysteine + H(+)</text>
        <dbReference type="Rhea" id="RHEA:17877"/>
        <dbReference type="ChEBI" id="CHEBI:15378"/>
        <dbReference type="ChEBI" id="CHEBI:33566"/>
        <dbReference type="ChEBI" id="CHEBI:57856"/>
        <dbReference type="ChEBI" id="CHEBI:59789"/>
        <dbReference type="ChEBI" id="CHEBI:134251"/>
        <dbReference type="EC" id="2.1.1.6"/>
    </reaction>
</comment>
<evidence type="ECO:0000256" key="15">
    <source>
        <dbReference type="ARBA" id="ARBA00051279"/>
    </source>
</evidence>
<sequence length="512" mass="56627">MRVSLLLSFVVLLGASCASDSVVPVQLGPPSLGFSSSVRSVCKPIPSTLSLCHGIGYKLMRIPNLLGHDSLREAQQQSAAWLPLISKLCHRDTKKFLCSLFAPVCLPELSGPLSPCRSLCEAVRDGCVPVMSAFGFPWPEMFNCSRFPRGTELCIPATGEQEGLTAEEVKHEEALKGSIICDACSLSAEGETDIQESFCHSPYAFKMRLGSVSTVGGDRQLVPTARSRILSDTFILVVLGAASPLPSNILQSRMVSPAIALAFLPLLLTLLIRYRYYFVLFYRAILIRTWRDCVTGLSREERAFQYVLTHATPGDPDSILEAFDVWCSKVEFISNIGPKKGKILDRQLIEQSPLTVLELGAHCGYSTVRIARNLPVGARLYSVEMDQRNAAIAEKIIRLAGFDDDTVELIVNPSDEVIPKLRSDYGLERLDFVFMDHWKKCYCPDLQMLEGSGLLGKGSMIVADNVLFPGAPKFLRHIRKSGLYEWKIHRATLEYSKGIRDGMAELVYQGIK</sequence>
<feature type="disulfide bond" evidence="16">
    <location>
        <begin position="89"/>
        <end position="127"/>
    </location>
</feature>
<evidence type="ECO:0000256" key="9">
    <source>
        <dbReference type="ARBA" id="ARBA00022691"/>
    </source>
</evidence>
<keyword evidence="21" id="KW-1185">Reference proteome</keyword>
<accession>A0AAV6Q0W4</accession>
<comment type="caution">
    <text evidence="20">The sequence shown here is derived from an EMBL/GenBank/DDBJ whole genome shotgun (WGS) entry which is preliminary data.</text>
</comment>
<dbReference type="GO" id="GO:0005576">
    <property type="term" value="C:extracellular region"/>
    <property type="evidence" value="ECO:0007669"/>
    <property type="project" value="UniProtKB-SubCell"/>
</dbReference>
<dbReference type="GO" id="GO:0016055">
    <property type="term" value="P:Wnt signaling pathway"/>
    <property type="evidence" value="ECO:0007669"/>
    <property type="project" value="UniProtKB-KW"/>
</dbReference>
<feature type="transmembrane region" description="Helical" evidence="17">
    <location>
        <begin position="254"/>
        <end position="274"/>
    </location>
</feature>
<evidence type="ECO:0000256" key="10">
    <source>
        <dbReference type="ARBA" id="ARBA00022729"/>
    </source>
</evidence>
<keyword evidence="5" id="KW-0964">Secreted</keyword>
<evidence type="ECO:0000256" key="18">
    <source>
        <dbReference type="SAM" id="SignalP"/>
    </source>
</evidence>
<dbReference type="AlphaFoldDB" id="A0AAV6Q0W4"/>
<keyword evidence="4" id="KW-0217">Developmental protein</keyword>
<keyword evidence="11" id="KW-0221">Differentiation</keyword>
<keyword evidence="17" id="KW-1133">Transmembrane helix</keyword>
<protein>
    <recommendedName>
        <fullName evidence="3">catechol O-methyltransferase</fullName>
        <ecNumber evidence="3">2.1.1.6</ecNumber>
    </recommendedName>
</protein>
<dbReference type="EMBL" id="JAGKHQ010000020">
    <property type="protein sequence ID" value="KAG7479955.1"/>
    <property type="molecule type" value="Genomic_DNA"/>
</dbReference>
<dbReference type="GO" id="GO:0016206">
    <property type="term" value="F:catechol O-methyltransferase activity"/>
    <property type="evidence" value="ECO:0007669"/>
    <property type="project" value="UniProtKB-EC"/>
</dbReference>
<feature type="disulfide bond" evidence="16">
    <location>
        <begin position="52"/>
        <end position="98"/>
    </location>
</feature>
<dbReference type="PROSITE" id="PS51257">
    <property type="entry name" value="PROKAR_LIPOPROTEIN"/>
    <property type="match status" value="1"/>
</dbReference>
<evidence type="ECO:0000256" key="5">
    <source>
        <dbReference type="ARBA" id="ARBA00022525"/>
    </source>
</evidence>
<keyword evidence="6" id="KW-0489">Methyltransferase</keyword>
<proteinExistence type="inferred from homology"/>
<dbReference type="Proteomes" id="UP000693946">
    <property type="component" value="Linkage Group LG8"/>
</dbReference>
<keyword evidence="9" id="KW-0949">S-adenosyl-L-methionine</keyword>
<dbReference type="PANTHER" id="PTHR43836">
    <property type="entry name" value="CATECHOL O-METHYLTRANSFERASE 1-RELATED"/>
    <property type="match status" value="1"/>
</dbReference>
<evidence type="ECO:0000256" key="3">
    <source>
        <dbReference type="ARBA" id="ARBA00012880"/>
    </source>
</evidence>
<dbReference type="InterPro" id="IPR020067">
    <property type="entry name" value="Frizzled_dom"/>
</dbReference>
<keyword evidence="7" id="KW-0808">Transferase</keyword>
<feature type="disulfide bond" evidence="16">
    <location>
        <begin position="120"/>
        <end position="144"/>
    </location>
</feature>
<feature type="chain" id="PRO_5043697718" description="catechol O-methyltransferase" evidence="18">
    <location>
        <begin position="19"/>
        <end position="512"/>
    </location>
</feature>
<dbReference type="FunFam" id="3.40.50.150:FF:000054">
    <property type="entry name" value="Catechol O-methyltransferase"/>
    <property type="match status" value="1"/>
</dbReference>
<comment type="subcellular location">
    <subcellularLocation>
        <location evidence="1">Secreted</location>
    </subcellularLocation>
</comment>
<evidence type="ECO:0000256" key="1">
    <source>
        <dbReference type="ARBA" id="ARBA00004613"/>
    </source>
</evidence>
<gene>
    <name evidence="20" type="ORF">JOB18_039577</name>
</gene>
<evidence type="ECO:0000313" key="20">
    <source>
        <dbReference type="EMBL" id="KAG7479955.1"/>
    </source>
</evidence>